<name>A0A5C6A7R2_9BACT</name>
<dbReference type="InterPro" id="IPR051474">
    <property type="entry name" value="Anti-sigma-K/W_factor"/>
</dbReference>
<dbReference type="GO" id="GO:0006417">
    <property type="term" value="P:regulation of translation"/>
    <property type="evidence" value="ECO:0007669"/>
    <property type="project" value="TreeGrafter"/>
</dbReference>
<accession>A0A5C6A7R2</accession>
<evidence type="ECO:0000256" key="2">
    <source>
        <dbReference type="SAM" id="Phobius"/>
    </source>
</evidence>
<evidence type="ECO:0000313" key="5">
    <source>
        <dbReference type="Proteomes" id="UP000316213"/>
    </source>
</evidence>
<feature type="domain" description="Anti-sigma K factor RskA C-terminal" evidence="3">
    <location>
        <begin position="121"/>
        <end position="259"/>
    </location>
</feature>
<evidence type="ECO:0000313" key="4">
    <source>
        <dbReference type="EMBL" id="TWT95486.1"/>
    </source>
</evidence>
<organism evidence="4 5">
    <name type="scientific">Neorhodopirellula pilleata</name>
    <dbReference type="NCBI Taxonomy" id="2714738"/>
    <lineage>
        <taxon>Bacteria</taxon>
        <taxon>Pseudomonadati</taxon>
        <taxon>Planctomycetota</taxon>
        <taxon>Planctomycetia</taxon>
        <taxon>Pirellulales</taxon>
        <taxon>Pirellulaceae</taxon>
        <taxon>Neorhodopirellula</taxon>
    </lineage>
</organism>
<dbReference type="GO" id="GO:0016989">
    <property type="term" value="F:sigma factor antagonist activity"/>
    <property type="evidence" value="ECO:0007669"/>
    <property type="project" value="TreeGrafter"/>
</dbReference>
<dbReference type="PANTHER" id="PTHR37461:SF1">
    <property type="entry name" value="ANTI-SIGMA-K FACTOR RSKA"/>
    <property type="match status" value="1"/>
</dbReference>
<dbReference type="EMBL" id="SJPM01000006">
    <property type="protein sequence ID" value="TWT95486.1"/>
    <property type="molecule type" value="Genomic_DNA"/>
</dbReference>
<proteinExistence type="predicted"/>
<gene>
    <name evidence="4" type="ORF">Pla100_31270</name>
</gene>
<dbReference type="RefSeq" id="WP_146578559.1">
    <property type="nucleotide sequence ID" value="NZ_SJPM01000006.1"/>
</dbReference>
<feature type="region of interest" description="Disordered" evidence="1">
    <location>
        <begin position="84"/>
        <end position="109"/>
    </location>
</feature>
<keyword evidence="5" id="KW-1185">Reference proteome</keyword>
<dbReference type="Pfam" id="PF10099">
    <property type="entry name" value="RskA_C"/>
    <property type="match status" value="1"/>
</dbReference>
<keyword evidence="2" id="KW-1133">Transmembrane helix</keyword>
<evidence type="ECO:0000256" key="1">
    <source>
        <dbReference type="SAM" id="MobiDB-lite"/>
    </source>
</evidence>
<reference evidence="4 5" key="1">
    <citation type="submission" date="2019-02" db="EMBL/GenBank/DDBJ databases">
        <title>Deep-cultivation of Planctomycetes and their phenomic and genomic characterization uncovers novel biology.</title>
        <authorList>
            <person name="Wiegand S."/>
            <person name="Jogler M."/>
            <person name="Boedeker C."/>
            <person name="Pinto D."/>
            <person name="Vollmers J."/>
            <person name="Rivas-Marin E."/>
            <person name="Kohn T."/>
            <person name="Peeters S.H."/>
            <person name="Heuer A."/>
            <person name="Rast P."/>
            <person name="Oberbeckmann S."/>
            <person name="Bunk B."/>
            <person name="Jeske O."/>
            <person name="Meyerdierks A."/>
            <person name="Storesund J.E."/>
            <person name="Kallscheuer N."/>
            <person name="Luecker S."/>
            <person name="Lage O.M."/>
            <person name="Pohl T."/>
            <person name="Merkel B.J."/>
            <person name="Hornburger P."/>
            <person name="Mueller R.-W."/>
            <person name="Bruemmer F."/>
            <person name="Labrenz M."/>
            <person name="Spormann A.M."/>
            <person name="Op Den Camp H."/>
            <person name="Overmann J."/>
            <person name="Amann R."/>
            <person name="Jetten M.S.M."/>
            <person name="Mascher T."/>
            <person name="Medema M.H."/>
            <person name="Devos D.P."/>
            <person name="Kaster A.-K."/>
            <person name="Ovreas L."/>
            <person name="Rohde M."/>
            <person name="Galperin M.Y."/>
            <person name="Jogler C."/>
        </authorList>
    </citation>
    <scope>NUCLEOTIDE SEQUENCE [LARGE SCALE GENOMIC DNA]</scope>
    <source>
        <strain evidence="4 5">Pla100</strain>
    </source>
</reference>
<dbReference type="OrthoDB" id="5624446at2"/>
<dbReference type="GO" id="GO:0005886">
    <property type="term" value="C:plasma membrane"/>
    <property type="evidence" value="ECO:0007669"/>
    <property type="project" value="InterPro"/>
</dbReference>
<dbReference type="AlphaFoldDB" id="A0A5C6A7R2"/>
<dbReference type="InterPro" id="IPR018764">
    <property type="entry name" value="RskA_C"/>
</dbReference>
<protein>
    <submittedName>
        <fullName evidence="4">Anti-sigma-K factor rskA</fullName>
    </submittedName>
</protein>
<feature type="transmembrane region" description="Helical" evidence="2">
    <location>
        <begin position="118"/>
        <end position="137"/>
    </location>
</feature>
<dbReference type="PANTHER" id="PTHR37461">
    <property type="entry name" value="ANTI-SIGMA-K FACTOR RSKA"/>
    <property type="match status" value="1"/>
</dbReference>
<evidence type="ECO:0000259" key="3">
    <source>
        <dbReference type="Pfam" id="PF10099"/>
    </source>
</evidence>
<dbReference type="Proteomes" id="UP000316213">
    <property type="component" value="Unassembled WGS sequence"/>
</dbReference>
<keyword evidence="2" id="KW-0472">Membrane</keyword>
<keyword evidence="2" id="KW-0812">Transmembrane</keyword>
<comment type="caution">
    <text evidence="4">The sequence shown here is derived from an EMBL/GenBank/DDBJ whole genome shotgun (WGS) entry which is preliminary data.</text>
</comment>
<sequence>MSDPSGQSRRRDELLAGRVLGDLTEDELAELQAEAWTSRDQQTLDELETTMARVQIALQQPIDEMPIELRTRILRDAATFFQSNQSSLDDPDHEDVNNSPPVTVPTPQPSRAATIRETIAWIACAASLLLALGIWYANIPPAERSLAQQRDRLISTSPDLIRVPWSEGKHPFDQPVQGDVVWSNDQQMGYMRFVHMPVNEPTQEQYQLWIIDPARDDEPIDGGVFDINESGEVIIPINAKLPVLAPAAFAITVEKPGGVVVSTQERLPLLAALQ</sequence>